<sequence>MPNNAAESLPMERDFDPWGGQLDGQTAWRNFGELTIEEAFELFCTNPIIYVEDFMFMGPRAFTHYFPVIDRYVREVAPEDGETEIEVSGLAAAIWFQLDHEGVYFRESFLEPIEQLVDHVSSEAGSFSPGLEDQVRIRREWTRVEKKLSEVRSRQSKVRNREDG</sequence>
<reference evidence="1 2" key="1">
    <citation type="submission" date="2019-02" db="EMBL/GenBank/DDBJ databases">
        <title>Deep-cultivation of Planctomycetes and their phenomic and genomic characterization uncovers novel biology.</title>
        <authorList>
            <person name="Wiegand S."/>
            <person name="Jogler M."/>
            <person name="Boedeker C."/>
            <person name="Pinto D."/>
            <person name="Vollmers J."/>
            <person name="Rivas-Marin E."/>
            <person name="Kohn T."/>
            <person name="Peeters S.H."/>
            <person name="Heuer A."/>
            <person name="Rast P."/>
            <person name="Oberbeckmann S."/>
            <person name="Bunk B."/>
            <person name="Jeske O."/>
            <person name="Meyerdierks A."/>
            <person name="Storesund J.E."/>
            <person name="Kallscheuer N."/>
            <person name="Luecker S."/>
            <person name="Lage O.M."/>
            <person name="Pohl T."/>
            <person name="Merkel B.J."/>
            <person name="Hornburger P."/>
            <person name="Mueller R.-W."/>
            <person name="Bruemmer F."/>
            <person name="Labrenz M."/>
            <person name="Spormann A.M."/>
            <person name="Op den Camp H."/>
            <person name="Overmann J."/>
            <person name="Amann R."/>
            <person name="Jetten M.S.M."/>
            <person name="Mascher T."/>
            <person name="Medema M.H."/>
            <person name="Devos D.P."/>
            <person name="Kaster A.-K."/>
            <person name="Ovreas L."/>
            <person name="Rohde M."/>
            <person name="Galperin M.Y."/>
            <person name="Jogler C."/>
        </authorList>
    </citation>
    <scope>NUCLEOTIDE SEQUENCE [LARGE SCALE GENOMIC DNA]</scope>
    <source>
        <strain evidence="1 2">Poly30</strain>
    </source>
</reference>
<dbReference type="Proteomes" id="UP000320390">
    <property type="component" value="Chromosome"/>
</dbReference>
<organism evidence="1 2">
    <name type="scientific">Saltatorellus ferox</name>
    <dbReference type="NCBI Taxonomy" id="2528018"/>
    <lineage>
        <taxon>Bacteria</taxon>
        <taxon>Pseudomonadati</taxon>
        <taxon>Planctomycetota</taxon>
        <taxon>Planctomycetia</taxon>
        <taxon>Planctomycetia incertae sedis</taxon>
        <taxon>Saltatorellus</taxon>
    </lineage>
</organism>
<keyword evidence="2" id="KW-1185">Reference proteome</keyword>
<protein>
    <submittedName>
        <fullName evidence="1">Uncharacterized protein</fullName>
    </submittedName>
</protein>
<proteinExistence type="predicted"/>
<name>A0A518ELC1_9BACT</name>
<dbReference type="AlphaFoldDB" id="A0A518ELC1"/>
<dbReference type="OrthoDB" id="278711at2"/>
<evidence type="ECO:0000313" key="2">
    <source>
        <dbReference type="Proteomes" id="UP000320390"/>
    </source>
</evidence>
<accession>A0A518ELC1</accession>
<dbReference type="EMBL" id="CP036434">
    <property type="protein sequence ID" value="QDV04878.1"/>
    <property type="molecule type" value="Genomic_DNA"/>
</dbReference>
<dbReference type="RefSeq" id="WP_145194313.1">
    <property type="nucleotide sequence ID" value="NZ_CP036434.1"/>
</dbReference>
<gene>
    <name evidence="1" type="ORF">Poly30_03720</name>
</gene>
<evidence type="ECO:0000313" key="1">
    <source>
        <dbReference type="EMBL" id="QDV04878.1"/>
    </source>
</evidence>